<dbReference type="GO" id="GO:0003676">
    <property type="term" value="F:nucleic acid binding"/>
    <property type="evidence" value="ECO:0007669"/>
    <property type="project" value="InterPro"/>
</dbReference>
<dbReference type="Proteomes" id="UP000620124">
    <property type="component" value="Unassembled WGS sequence"/>
</dbReference>
<organism evidence="2 3">
    <name type="scientific">Mycena venus</name>
    <dbReference type="NCBI Taxonomy" id="2733690"/>
    <lineage>
        <taxon>Eukaryota</taxon>
        <taxon>Fungi</taxon>
        <taxon>Dikarya</taxon>
        <taxon>Basidiomycota</taxon>
        <taxon>Agaricomycotina</taxon>
        <taxon>Agaricomycetes</taxon>
        <taxon>Agaricomycetidae</taxon>
        <taxon>Agaricales</taxon>
        <taxon>Marasmiineae</taxon>
        <taxon>Mycenaceae</taxon>
        <taxon>Mycena</taxon>
    </lineage>
</organism>
<dbReference type="OrthoDB" id="6511194at2759"/>
<feature type="compositionally biased region" description="Acidic residues" evidence="1">
    <location>
        <begin position="249"/>
        <end position="280"/>
    </location>
</feature>
<dbReference type="Gene3D" id="3.30.420.10">
    <property type="entry name" value="Ribonuclease H-like superfamily/Ribonuclease H"/>
    <property type="match status" value="1"/>
</dbReference>
<dbReference type="PANTHER" id="PTHR35871">
    <property type="entry name" value="EXPRESSED PROTEIN"/>
    <property type="match status" value="1"/>
</dbReference>
<name>A0A8H6Z3N3_9AGAR</name>
<evidence type="ECO:0000313" key="3">
    <source>
        <dbReference type="Proteomes" id="UP000620124"/>
    </source>
</evidence>
<feature type="compositionally biased region" description="Low complexity" evidence="1">
    <location>
        <begin position="178"/>
        <end position="199"/>
    </location>
</feature>
<evidence type="ECO:0000256" key="1">
    <source>
        <dbReference type="SAM" id="MobiDB-lite"/>
    </source>
</evidence>
<dbReference type="AlphaFoldDB" id="A0A8H6Z3N3"/>
<protein>
    <submittedName>
        <fullName evidence="2">Uncharacterized protein</fullName>
    </submittedName>
</protein>
<feature type="region of interest" description="Disordered" evidence="1">
    <location>
        <begin position="249"/>
        <end position="281"/>
    </location>
</feature>
<sequence length="834" mass="94555">MPKQKRKAQYSNLKPGGRFGSRTKKSKANKENFSVYIATVSSDSEDEPNTTFDLLPVHATLDGPPSITAVPRTPVETPPLRPSYTNDDDDLPHLEPVSDDEGDDGDDEEDIQADEGDNDTEQDFDEPMRFWEQKEYADIYDRLSVPTSVRVPAPEPLDDDDDMLSQPYDGIPMNTQQPSEHSPHTSSHSTSTPSNTPPTLDASTNPWIEPNPAATSSSLSTPGVPANQPWMFNFSADFDDQYLEEFSEINSDDGNEDPAPDDACYDSIDEEPEEGEPDDDLREHITTVPSVEEAKAALKAINDLLRPPRNTGAGYKKCNLHLYTRTRLEWMASFLHLYCTTHCPIASQDPVGSKWNAASLAAAQAAQKGPWTARKLRQWTRAFLKDPKNVPTSPYGSWNKERSVLEDADVSNEIALHLQSIGKYVKAMDIVHYIDRPEVKTRLGLKKGIHLATAQRWMKRMGYRWTKNPSGQYVDGHERPDVVYYRQKEFIPAFTDLEHRTRKWTLENLQLLTTLPPNRIVVIWFHDESTFYAHDRRLTRWVHHTETPEPRRKGEGASLMVSDFISADYGWWRSKDGKEATRVLFKAGKKREGYFTNDDVIKQTHHAMDILSRDYPDEMHVFIFDNATTHTKRAGDALSARKMPKFTPKNGKNFLVPVNKVDADGKPICDAQGDIMKINVRMRDGTLPDGTPQPLYFPAGHEHAGKFKGMAVILKERGLTREAKLNAQCKGFKCAPGATNCCCRRVLYNQPDFAAERSLLEKEEDLERNVIDALDSVSIVVMRRYANRSLRFLDAYRRGLNGRWAAYAANRYRGHRVLPYNLFDDLHAEGYTSD</sequence>
<feature type="compositionally biased region" description="Acidic residues" evidence="1">
    <location>
        <begin position="97"/>
        <end position="125"/>
    </location>
</feature>
<feature type="region of interest" description="Disordered" evidence="1">
    <location>
        <begin position="1"/>
        <end position="222"/>
    </location>
</feature>
<comment type="caution">
    <text evidence="2">The sequence shown here is derived from an EMBL/GenBank/DDBJ whole genome shotgun (WGS) entry which is preliminary data.</text>
</comment>
<feature type="compositionally biased region" description="Basic and acidic residues" evidence="1">
    <location>
        <begin position="126"/>
        <end position="141"/>
    </location>
</feature>
<proteinExistence type="predicted"/>
<dbReference type="EMBL" id="JACAZI010000001">
    <property type="protein sequence ID" value="KAF7371723.1"/>
    <property type="molecule type" value="Genomic_DNA"/>
</dbReference>
<keyword evidence="3" id="KW-1185">Reference proteome</keyword>
<accession>A0A8H6Z3N3</accession>
<dbReference type="InterPro" id="IPR036397">
    <property type="entry name" value="RNaseH_sf"/>
</dbReference>
<reference evidence="2" key="1">
    <citation type="submission" date="2020-05" db="EMBL/GenBank/DDBJ databases">
        <title>Mycena genomes resolve the evolution of fungal bioluminescence.</title>
        <authorList>
            <person name="Tsai I.J."/>
        </authorList>
    </citation>
    <scope>NUCLEOTIDE SEQUENCE</scope>
    <source>
        <strain evidence="2">CCC161011</strain>
    </source>
</reference>
<evidence type="ECO:0000313" key="2">
    <source>
        <dbReference type="EMBL" id="KAF7371723.1"/>
    </source>
</evidence>
<dbReference type="PANTHER" id="PTHR35871:SF1">
    <property type="entry name" value="CXC1-LIKE CYSTEINE CLUSTER ASSOCIATED WITH KDZ TRANSPOSASES DOMAIN-CONTAINING PROTEIN"/>
    <property type="match status" value="1"/>
</dbReference>
<gene>
    <name evidence="2" type="ORF">MVEN_00028800</name>
</gene>